<feature type="domain" description="Cadherin" evidence="11">
    <location>
        <begin position="128"/>
        <end position="238"/>
    </location>
</feature>
<feature type="domain" description="Cadherin" evidence="11">
    <location>
        <begin position="671"/>
        <end position="783"/>
    </location>
</feature>
<dbReference type="InterPro" id="IPR002126">
    <property type="entry name" value="Cadherin-like_dom"/>
</dbReference>
<feature type="domain" description="Cadherin" evidence="11">
    <location>
        <begin position="240"/>
        <end position="339"/>
    </location>
</feature>
<evidence type="ECO:0000256" key="8">
    <source>
        <dbReference type="SAM" id="MobiDB-lite"/>
    </source>
</evidence>
<dbReference type="PANTHER" id="PTHR24026:SF126">
    <property type="entry name" value="PROTOCADHERIN FAT 4"/>
    <property type="match status" value="1"/>
</dbReference>
<dbReference type="AlphaFoldDB" id="A0A7E6CIC9"/>
<reference evidence="13" key="1">
    <citation type="submission" date="2025-08" db="UniProtKB">
        <authorList>
            <consortium name="RefSeq"/>
        </authorList>
    </citation>
    <scope>IDENTIFICATION</scope>
    <source>
        <tissue evidence="13">Muscle</tissue>
    </source>
</reference>
<accession>A0A7E6CIC9</accession>
<evidence type="ECO:0000256" key="1">
    <source>
        <dbReference type="ARBA" id="ARBA00004370"/>
    </source>
</evidence>
<evidence type="ECO:0000256" key="9">
    <source>
        <dbReference type="SAM" id="Phobius"/>
    </source>
</evidence>
<dbReference type="CDD" id="cd11304">
    <property type="entry name" value="Cadherin_repeat"/>
    <property type="match status" value="8"/>
</dbReference>
<gene>
    <name evidence="13" type="primary">LOC118497085</name>
</gene>
<evidence type="ECO:0000256" key="7">
    <source>
        <dbReference type="PROSITE-ProRule" id="PRU00043"/>
    </source>
</evidence>
<dbReference type="GO" id="GO:0007156">
    <property type="term" value="P:homophilic cell adhesion via plasma membrane adhesion molecules"/>
    <property type="evidence" value="ECO:0007669"/>
    <property type="project" value="InterPro"/>
</dbReference>
<dbReference type="PROSITE" id="PS50268">
    <property type="entry name" value="CADHERIN_2"/>
    <property type="match status" value="8"/>
</dbReference>
<evidence type="ECO:0000256" key="10">
    <source>
        <dbReference type="SAM" id="SignalP"/>
    </source>
</evidence>
<keyword evidence="5 9" id="KW-1133">Transmembrane helix</keyword>
<keyword evidence="6 9" id="KW-0472">Membrane</keyword>
<feature type="domain" description="Cadherin" evidence="11">
    <location>
        <begin position="794"/>
        <end position="898"/>
    </location>
</feature>
<proteinExistence type="predicted"/>
<feature type="domain" description="Cadherin" evidence="11">
    <location>
        <begin position="456"/>
        <end position="558"/>
    </location>
</feature>
<feature type="domain" description="Cadherin" evidence="11">
    <location>
        <begin position="28"/>
        <end position="127"/>
    </location>
</feature>
<feature type="signal peptide" evidence="10">
    <location>
        <begin position="1"/>
        <end position="25"/>
    </location>
</feature>
<dbReference type="GO" id="GO:0005509">
    <property type="term" value="F:calcium ion binding"/>
    <property type="evidence" value="ECO:0007669"/>
    <property type="project" value="UniProtKB-UniRule"/>
</dbReference>
<dbReference type="RefSeq" id="XP_035866582.1">
    <property type="nucleotide sequence ID" value="XM_036010689.1"/>
</dbReference>
<dbReference type="Pfam" id="PF00028">
    <property type="entry name" value="Cadherin"/>
    <property type="match status" value="6"/>
</dbReference>
<evidence type="ECO:0000256" key="5">
    <source>
        <dbReference type="ARBA" id="ARBA00022989"/>
    </source>
</evidence>
<protein>
    <submittedName>
        <fullName evidence="13">Cadherin-related family member 3-like isoform X1</fullName>
    </submittedName>
</protein>
<dbReference type="GO" id="GO:0005886">
    <property type="term" value="C:plasma membrane"/>
    <property type="evidence" value="ECO:0007669"/>
    <property type="project" value="UniProtKB-SubCell"/>
</dbReference>
<feature type="transmembrane region" description="Helical" evidence="9">
    <location>
        <begin position="924"/>
        <end position="948"/>
    </location>
</feature>
<comment type="subcellular location">
    <subcellularLocation>
        <location evidence="1">Membrane</location>
    </subcellularLocation>
</comment>
<evidence type="ECO:0000256" key="3">
    <source>
        <dbReference type="ARBA" id="ARBA00022737"/>
    </source>
</evidence>
<dbReference type="SMART" id="SM00112">
    <property type="entry name" value="CA"/>
    <property type="match status" value="7"/>
</dbReference>
<dbReference type="InterPro" id="IPR020894">
    <property type="entry name" value="Cadherin_CS"/>
</dbReference>
<name>A0A7E6CIC9_9CHIR</name>
<dbReference type="Gene3D" id="2.60.40.60">
    <property type="entry name" value="Cadherins"/>
    <property type="match status" value="7"/>
</dbReference>
<evidence type="ECO:0000256" key="4">
    <source>
        <dbReference type="ARBA" id="ARBA00022837"/>
    </source>
</evidence>
<keyword evidence="10" id="KW-0732">Signal</keyword>
<feature type="domain" description="Cadherin" evidence="11">
    <location>
        <begin position="346"/>
        <end position="454"/>
    </location>
</feature>
<keyword evidence="2 9" id="KW-0812">Transmembrane</keyword>
<evidence type="ECO:0000256" key="2">
    <source>
        <dbReference type="ARBA" id="ARBA00022692"/>
    </source>
</evidence>
<dbReference type="Proteomes" id="UP000504628">
    <property type="component" value="Chromosome 10"/>
</dbReference>
<dbReference type="OrthoDB" id="9949162at2759"/>
<evidence type="ECO:0000256" key="6">
    <source>
        <dbReference type="ARBA" id="ARBA00023136"/>
    </source>
</evidence>
<evidence type="ECO:0000313" key="13">
    <source>
        <dbReference type="RefSeq" id="XP_035866582.1"/>
    </source>
</evidence>
<evidence type="ECO:0000313" key="12">
    <source>
        <dbReference type="Proteomes" id="UP000504628"/>
    </source>
</evidence>
<dbReference type="SUPFAM" id="SSF49313">
    <property type="entry name" value="Cadherin-like"/>
    <property type="match status" value="8"/>
</dbReference>
<dbReference type="PRINTS" id="PR00205">
    <property type="entry name" value="CADHERIN"/>
</dbReference>
<dbReference type="KEGG" id="pdic:118497085"/>
<feature type="chain" id="PRO_5028883862" evidence="10">
    <location>
        <begin position="26"/>
        <end position="1036"/>
    </location>
</feature>
<organism evidence="12 13">
    <name type="scientific">Phyllostomus discolor</name>
    <name type="common">pale spear-nosed bat</name>
    <dbReference type="NCBI Taxonomy" id="89673"/>
    <lineage>
        <taxon>Eukaryota</taxon>
        <taxon>Metazoa</taxon>
        <taxon>Chordata</taxon>
        <taxon>Craniata</taxon>
        <taxon>Vertebrata</taxon>
        <taxon>Euteleostomi</taxon>
        <taxon>Mammalia</taxon>
        <taxon>Eutheria</taxon>
        <taxon>Laurasiatheria</taxon>
        <taxon>Chiroptera</taxon>
        <taxon>Yangochiroptera</taxon>
        <taxon>Phyllostomidae</taxon>
        <taxon>Phyllostominae</taxon>
        <taxon>Phyllostomus</taxon>
    </lineage>
</organism>
<evidence type="ECO:0000259" key="11">
    <source>
        <dbReference type="PROSITE" id="PS50268"/>
    </source>
</evidence>
<dbReference type="PROSITE" id="PS00232">
    <property type="entry name" value="CADHERIN_1"/>
    <property type="match status" value="1"/>
</dbReference>
<keyword evidence="12" id="KW-1185">Reference proteome</keyword>
<sequence>MRKAGLAMNIFRISLICTVFLYTAAEIQMLINPVNLPENMLPGTQLSRAYDKDVAGKPDAYHFLNKTKDFIIDASSGIITSTKSFNYETDPRRFLLIVDTGGFVRHVLTINIIDVPEPPDCAADPQFSLGTATLEIDEDYPLFQPIYRVTATDEDSSNGDRLMYSIETQLSGPKKGANSFGVDSVSGIVSLRGNDTLDFDAGYHVFQLTLRATDTTGLFCQGTLIIKIRNINDEKPQFEPFPLDTINVTEKKTVGEIIARVKATDQDEDSSITYSFKTQQGMFGLDPFTGIITLLQPLNLDNPNNSKTYSLEIEARDNGNNTSTYMFTIFVENIDDPIICDSSFSIAAGVSVSVPENVPASAFIYMILARDPDPGQEVEFLVLKSSVKATAYFTLDSYSGVISKTTEPPLDYEINPKHFQIVVAVRNRGNLSLESCTGTITINIRNVNDESPVFRYIPDAPINIYENLPVGTKLVKLTATDRDIGDSVHYEFIGTQKEFSINEDSGEVTIAYPLDYENAATPHSWVLYFRAYDNGRVHSTTGTLTVILQDVNDNPPKCIQDIYIIELPENTPADTLLVSLTCTDKDGTVSNNNITYHLIIDAFAKETFTLVNNKLKIGPTHLDYDNAIFAGMHFKYILFVRVSDEGSPVLSTIITIIIRVSRINEFDPIGLTSAFTFNIQENSPADTLVGKITFTDADWPFNNIKYTIVGGILGSPPKFYIEPDTGVIKLLDSPDREIESQYKILVRITDLDNDAVPDPLRQRSGTAQVTVNVLNMNDEPPVCNPPHLETQIYSSIKFPFIQLNCSDKDSPQEQLSYSIVGGNTNNQFTLWRLGVDPPALTTTQNLQYDAFQGIQDPLTFQLLIEVTDELGGNKASQLSATITAIVHVFPWTTTQPTSSTETTTTTITTSVLIKISYYWSPDNWIPAVLTLTGVLFVMCLYAVAWCLFKDAPSCSRFFPHCHEHQRNPPTLTAKEPGQGPRHGNFLNSDQKPNTKPNLLHGNHQPSRVYDGRAIDPVTGMEYLFNSQTGEVKMLSS</sequence>
<feature type="region of interest" description="Disordered" evidence="8">
    <location>
        <begin position="965"/>
        <end position="1005"/>
    </location>
</feature>
<dbReference type="PANTHER" id="PTHR24026">
    <property type="entry name" value="FAT ATYPICAL CADHERIN-RELATED"/>
    <property type="match status" value="1"/>
</dbReference>
<keyword evidence="3" id="KW-0677">Repeat</keyword>
<keyword evidence="4 7" id="KW-0106">Calcium</keyword>
<feature type="compositionally biased region" description="Polar residues" evidence="8">
    <location>
        <begin position="985"/>
        <end position="996"/>
    </location>
</feature>
<dbReference type="GeneID" id="118497085"/>
<dbReference type="InParanoid" id="A0A7E6CIC9"/>
<feature type="domain" description="Cadherin" evidence="11">
    <location>
        <begin position="559"/>
        <end position="670"/>
    </location>
</feature>
<dbReference type="InterPro" id="IPR015919">
    <property type="entry name" value="Cadherin-like_sf"/>
</dbReference>